<accession>A0AC35GWE3</accession>
<evidence type="ECO:0000313" key="2">
    <source>
        <dbReference type="WBParaSite" id="PS1159_v2.g947.t1"/>
    </source>
</evidence>
<dbReference type="Proteomes" id="UP000887580">
    <property type="component" value="Unplaced"/>
</dbReference>
<evidence type="ECO:0000313" key="1">
    <source>
        <dbReference type="Proteomes" id="UP000887580"/>
    </source>
</evidence>
<protein>
    <submittedName>
        <fullName evidence="2">C-type lectin domain-containing protein</fullName>
    </submittedName>
</protein>
<proteinExistence type="predicted"/>
<reference evidence="2" key="1">
    <citation type="submission" date="2022-11" db="UniProtKB">
        <authorList>
            <consortium name="WormBaseParasite"/>
        </authorList>
    </citation>
    <scope>IDENTIFICATION</scope>
</reference>
<dbReference type="WBParaSite" id="PS1159_v2.g947.t1">
    <property type="protein sequence ID" value="PS1159_v2.g947.t1"/>
    <property type="gene ID" value="PS1159_v2.g947"/>
</dbReference>
<organism evidence="1 2">
    <name type="scientific">Panagrolaimus sp. PS1159</name>
    <dbReference type="NCBI Taxonomy" id="55785"/>
    <lineage>
        <taxon>Eukaryota</taxon>
        <taxon>Metazoa</taxon>
        <taxon>Ecdysozoa</taxon>
        <taxon>Nematoda</taxon>
        <taxon>Chromadorea</taxon>
        <taxon>Rhabditida</taxon>
        <taxon>Tylenchina</taxon>
        <taxon>Panagrolaimomorpha</taxon>
        <taxon>Panagrolaimoidea</taxon>
        <taxon>Panagrolaimidae</taxon>
        <taxon>Panagrolaimus</taxon>
    </lineage>
</organism>
<name>A0AC35GWE3_9BILA</name>
<sequence>MPTFALESKCYKAVQLAKKYAEASVICRGINNGQLTSIPNEYVNAYLNVANEFFTPYAETQFWIGANDLKIPNQWAWEDGLK</sequence>